<name>A0A1V9G1L1_9BACT</name>
<dbReference type="Proteomes" id="UP000192796">
    <property type="component" value="Unassembled WGS sequence"/>
</dbReference>
<dbReference type="STRING" id="1703345.A3860_21070"/>
<keyword evidence="2" id="KW-1185">Reference proteome</keyword>
<protein>
    <recommendedName>
        <fullName evidence="3">Lipoprotein</fullName>
    </recommendedName>
</protein>
<dbReference type="RefSeq" id="WP_081147081.1">
    <property type="nucleotide sequence ID" value="NZ_LVYD01000042.1"/>
</dbReference>
<sequence>MRFFFLIFIVALSSCINGINGINEEQGPQIFTEIDASGYKRYRPVDTLYKTNEYIATSCEDTTGIFKGSCIVLRMTNGRYFLLDPDTYLENDSTLIYYSPPFKTDGENGSFQRDGIWFYAHFYKDQVDTTAKGVVPESSSGVNFSVDSSPENGEQIVRPKSEGIYYYENKSLHKIASQQTNEVFNDFGKDGFYFLPNTGRFFKRYSVAILK</sequence>
<evidence type="ECO:0008006" key="3">
    <source>
        <dbReference type="Google" id="ProtNLM"/>
    </source>
</evidence>
<dbReference type="AlphaFoldDB" id="A0A1V9G1L1"/>
<organism evidence="1 2">
    <name type="scientific">Niastella vici</name>
    <dbReference type="NCBI Taxonomy" id="1703345"/>
    <lineage>
        <taxon>Bacteria</taxon>
        <taxon>Pseudomonadati</taxon>
        <taxon>Bacteroidota</taxon>
        <taxon>Chitinophagia</taxon>
        <taxon>Chitinophagales</taxon>
        <taxon>Chitinophagaceae</taxon>
        <taxon>Niastella</taxon>
    </lineage>
</organism>
<dbReference type="PROSITE" id="PS51257">
    <property type="entry name" value="PROKAR_LIPOPROTEIN"/>
    <property type="match status" value="1"/>
</dbReference>
<comment type="caution">
    <text evidence="1">The sequence shown here is derived from an EMBL/GenBank/DDBJ whole genome shotgun (WGS) entry which is preliminary data.</text>
</comment>
<proteinExistence type="predicted"/>
<dbReference type="EMBL" id="LVYD01000042">
    <property type="protein sequence ID" value="OQP64462.1"/>
    <property type="molecule type" value="Genomic_DNA"/>
</dbReference>
<accession>A0A1V9G1L1</accession>
<evidence type="ECO:0000313" key="2">
    <source>
        <dbReference type="Proteomes" id="UP000192796"/>
    </source>
</evidence>
<dbReference type="OrthoDB" id="1377348at2"/>
<reference evidence="1 2" key="1">
    <citation type="submission" date="2016-03" db="EMBL/GenBank/DDBJ databases">
        <title>Niastella vici sp. nov., isolated from farmland soil.</title>
        <authorList>
            <person name="Chen L."/>
            <person name="Wang D."/>
            <person name="Yang S."/>
            <person name="Wang G."/>
        </authorList>
    </citation>
    <scope>NUCLEOTIDE SEQUENCE [LARGE SCALE GENOMIC DNA]</scope>
    <source>
        <strain evidence="1 2">DJ57</strain>
    </source>
</reference>
<gene>
    <name evidence="1" type="ORF">A3860_21070</name>
</gene>
<evidence type="ECO:0000313" key="1">
    <source>
        <dbReference type="EMBL" id="OQP64462.1"/>
    </source>
</evidence>